<evidence type="ECO:0000313" key="2">
    <source>
        <dbReference type="Proteomes" id="UP000199501"/>
    </source>
</evidence>
<dbReference type="Pfam" id="PF16868">
    <property type="entry name" value="NMT1_3"/>
    <property type="match status" value="1"/>
</dbReference>
<dbReference type="OrthoDB" id="5582316at2"/>
<dbReference type="PANTHER" id="PTHR42941:SF1">
    <property type="entry name" value="SLL1037 PROTEIN"/>
    <property type="match status" value="1"/>
</dbReference>
<dbReference type="RefSeq" id="WP_091449023.1">
    <property type="nucleotide sequence ID" value="NZ_FMZZ01000002.1"/>
</dbReference>
<evidence type="ECO:0000313" key="1">
    <source>
        <dbReference type="EMBL" id="SDC47131.1"/>
    </source>
</evidence>
<dbReference type="PANTHER" id="PTHR42941">
    <property type="entry name" value="SLL1037 PROTEIN"/>
    <property type="match status" value="1"/>
</dbReference>
<dbReference type="STRING" id="1271860.SAMN05216174_102256"/>
<protein>
    <recommendedName>
        <fullName evidence="3">TRAP transporter solute receptor, TAXI family</fullName>
    </recommendedName>
</protein>
<organism evidence="1 2">
    <name type="scientific">Actinokineospora iranica</name>
    <dbReference type="NCBI Taxonomy" id="1271860"/>
    <lineage>
        <taxon>Bacteria</taxon>
        <taxon>Bacillati</taxon>
        <taxon>Actinomycetota</taxon>
        <taxon>Actinomycetes</taxon>
        <taxon>Pseudonocardiales</taxon>
        <taxon>Pseudonocardiaceae</taxon>
        <taxon>Actinokineospora</taxon>
    </lineage>
</organism>
<name>A0A1G6LV84_9PSEU</name>
<gene>
    <name evidence="1" type="ORF">SAMN05216174_102256</name>
</gene>
<accession>A0A1G6LV84</accession>
<dbReference type="Gene3D" id="3.40.190.10">
    <property type="entry name" value="Periplasmic binding protein-like II"/>
    <property type="match status" value="2"/>
</dbReference>
<dbReference type="InterPro" id="IPR011852">
    <property type="entry name" value="TRAP_TAXI"/>
</dbReference>
<dbReference type="SUPFAM" id="SSF53850">
    <property type="entry name" value="Periplasmic binding protein-like II"/>
    <property type="match status" value="1"/>
</dbReference>
<dbReference type="NCBIfam" id="TIGR02122">
    <property type="entry name" value="TRAP_TAXI"/>
    <property type="match status" value="1"/>
</dbReference>
<reference evidence="2" key="1">
    <citation type="submission" date="2016-10" db="EMBL/GenBank/DDBJ databases">
        <authorList>
            <person name="Varghese N."/>
            <person name="Submissions S."/>
        </authorList>
    </citation>
    <scope>NUCLEOTIDE SEQUENCE [LARGE SCALE GENOMIC DNA]</scope>
    <source>
        <strain evidence="2">IBRC-M 10403</strain>
    </source>
</reference>
<keyword evidence="2" id="KW-1185">Reference proteome</keyword>
<evidence type="ECO:0008006" key="3">
    <source>
        <dbReference type="Google" id="ProtNLM"/>
    </source>
</evidence>
<dbReference type="PROSITE" id="PS51257">
    <property type="entry name" value="PROKAR_LIPOPROTEIN"/>
    <property type="match status" value="1"/>
</dbReference>
<dbReference type="Proteomes" id="UP000199501">
    <property type="component" value="Unassembled WGS sequence"/>
</dbReference>
<proteinExistence type="predicted"/>
<dbReference type="AlphaFoldDB" id="A0A1G6LV84"/>
<sequence length="315" mass="34072">MARTRRFDRLRGALLALLAVSGLLTSCDSQFEGVRLRVAAGFTSGVYNNLSQSLATKWQEQLAIDRPEVLETSGSPDNVNKLLAGEADIAFSAADVAAQPTNRDRQPRALARIYDDYLHVVVRRDGPIRNLADLRGMRVGIGSPESGVAFIAKRVLAISGLSEPGTLTLENLGLTASIEAFKLDKIDAFFWSGGLPTKGITDLADVLPIRLLDLTDDLPPLRGRYPVYNSASIPASTYRLPGGPVNTLVVSNFLLVTDKMSDDLAYALVQGLFDARPELAKTNPAALSIDVHSAIETHPVPLHAGAARYYRDHKI</sequence>
<dbReference type="EMBL" id="FMZZ01000002">
    <property type="protein sequence ID" value="SDC47131.1"/>
    <property type="molecule type" value="Genomic_DNA"/>
</dbReference>